<dbReference type="Pfam" id="PF07859">
    <property type="entry name" value="Abhydrolase_3"/>
    <property type="match status" value="1"/>
</dbReference>
<dbReference type="Gene3D" id="3.40.50.1820">
    <property type="entry name" value="alpha/beta hydrolase"/>
    <property type="match status" value="1"/>
</dbReference>
<evidence type="ECO:0000313" key="4">
    <source>
        <dbReference type="Proteomes" id="UP001147760"/>
    </source>
</evidence>
<evidence type="ECO:0000313" key="3">
    <source>
        <dbReference type="EMBL" id="KAJ5478342.1"/>
    </source>
</evidence>
<accession>A0A9X0BQ78</accession>
<dbReference type="OrthoDB" id="408631at2759"/>
<comment type="caution">
    <text evidence="3">The sequence shown here is derived from an EMBL/GenBank/DDBJ whole genome shotgun (WGS) entry which is preliminary data.</text>
</comment>
<gene>
    <name evidence="3" type="ORF">N7530_003851</name>
</gene>
<name>A0A9X0BQ78_9EURO</name>
<dbReference type="Proteomes" id="UP001147760">
    <property type="component" value="Unassembled WGS sequence"/>
</dbReference>
<dbReference type="PANTHER" id="PTHR48081">
    <property type="entry name" value="AB HYDROLASE SUPERFAMILY PROTEIN C4A8.06C"/>
    <property type="match status" value="1"/>
</dbReference>
<dbReference type="InterPro" id="IPR050300">
    <property type="entry name" value="GDXG_lipolytic_enzyme"/>
</dbReference>
<dbReference type="SUPFAM" id="SSF53474">
    <property type="entry name" value="alpha/beta-Hydrolases"/>
    <property type="match status" value="1"/>
</dbReference>
<sequence length="607" mass="67428">MYIAEEWLNLEKDVLGQRPLISGSVDEVRAAYQETSESLAQLYPAIDSYEVVDHKEVTDSGIAIRVYTPAKTEPGAKLPLGVFAHGGGHVAGGAWRSSFEDRMCRYVAQHANIIIAQVDFRLAPEYPVPTQVNDCFDAYKWCYRNAAKLGGDTNRFFSMGSSLGGSAAVGVALKLIDENLSQMVSGIVILCPALLHPHFVPDEYKPMFKAYEETWTGAPLQDGQSMVVFYGHNGGTNQRANPYAFPCLHPGISRLPPVYQAICEADPVRDDSTVFKYQLDKFGIKNMFHTYPGMPHYFWLFPQLQSSEIFHQNVVEGYSGRDSTITCAGICPGPPGHRDISAYIVITLKIDTSTALGVGRDATWTARDATDPWPRSLLPPIIPTARILTFGYAANVVNWKGVVSQNRIANHATNLLTALSTYRENDGTALLASNQRPEAHLHTILHSTRDKAKIFPEAGKHGLPDDLTGEKLLTAMRDRIENLPRWLVVLDNADDLTVFEREVAMDELRQQQLCEEHPDTIRSLVDLAATYRKLGRHSEAEALEVKASELQEQLVDKNFDSIQSIFATDRVAYAAQTPEIDGLRTEIIDEVDGRGDTCRISSRKLDF</sequence>
<organism evidence="3 4">
    <name type="scientific">Penicillium desertorum</name>
    <dbReference type="NCBI Taxonomy" id="1303715"/>
    <lineage>
        <taxon>Eukaryota</taxon>
        <taxon>Fungi</taxon>
        <taxon>Dikarya</taxon>
        <taxon>Ascomycota</taxon>
        <taxon>Pezizomycotina</taxon>
        <taxon>Eurotiomycetes</taxon>
        <taxon>Eurotiomycetidae</taxon>
        <taxon>Eurotiales</taxon>
        <taxon>Aspergillaceae</taxon>
        <taxon>Penicillium</taxon>
    </lineage>
</organism>
<evidence type="ECO:0000259" key="2">
    <source>
        <dbReference type="Pfam" id="PF07859"/>
    </source>
</evidence>
<dbReference type="GO" id="GO:0016787">
    <property type="term" value="F:hydrolase activity"/>
    <property type="evidence" value="ECO:0007669"/>
    <property type="project" value="UniProtKB-KW"/>
</dbReference>
<dbReference type="EMBL" id="JAPWDO010000003">
    <property type="protein sequence ID" value="KAJ5478342.1"/>
    <property type="molecule type" value="Genomic_DNA"/>
</dbReference>
<feature type="domain" description="Alpha/beta hydrolase fold-3" evidence="2">
    <location>
        <begin position="82"/>
        <end position="299"/>
    </location>
</feature>
<dbReference type="InterPro" id="IPR011990">
    <property type="entry name" value="TPR-like_helical_dom_sf"/>
</dbReference>
<keyword evidence="1" id="KW-0378">Hydrolase</keyword>
<reference evidence="3" key="2">
    <citation type="journal article" date="2023" name="IMA Fungus">
        <title>Comparative genomic study of the Penicillium genus elucidates a diverse pangenome and 15 lateral gene transfer events.</title>
        <authorList>
            <person name="Petersen C."/>
            <person name="Sorensen T."/>
            <person name="Nielsen M.R."/>
            <person name="Sondergaard T.E."/>
            <person name="Sorensen J.L."/>
            <person name="Fitzpatrick D.A."/>
            <person name="Frisvad J.C."/>
            <person name="Nielsen K.L."/>
        </authorList>
    </citation>
    <scope>NUCLEOTIDE SEQUENCE</scope>
    <source>
        <strain evidence="3">IBT 17660</strain>
    </source>
</reference>
<dbReference type="GO" id="GO:0017000">
    <property type="term" value="P:antibiotic biosynthetic process"/>
    <property type="evidence" value="ECO:0007669"/>
    <property type="project" value="UniProtKB-ARBA"/>
</dbReference>
<protein>
    <submittedName>
        <fullName evidence="3">Alpha/beta-hydrolase</fullName>
    </submittedName>
</protein>
<dbReference type="PANTHER" id="PTHR48081:SF8">
    <property type="entry name" value="ALPHA_BETA HYDROLASE FOLD-3 DOMAIN-CONTAINING PROTEIN-RELATED"/>
    <property type="match status" value="1"/>
</dbReference>
<evidence type="ECO:0000256" key="1">
    <source>
        <dbReference type="ARBA" id="ARBA00022801"/>
    </source>
</evidence>
<reference evidence="3" key="1">
    <citation type="submission" date="2022-12" db="EMBL/GenBank/DDBJ databases">
        <authorList>
            <person name="Petersen C."/>
        </authorList>
    </citation>
    <scope>NUCLEOTIDE SEQUENCE</scope>
    <source>
        <strain evidence="3">IBT 17660</strain>
    </source>
</reference>
<dbReference type="GO" id="GO:0072330">
    <property type="term" value="P:monocarboxylic acid biosynthetic process"/>
    <property type="evidence" value="ECO:0007669"/>
    <property type="project" value="UniProtKB-ARBA"/>
</dbReference>
<dbReference type="AlphaFoldDB" id="A0A9X0BQ78"/>
<keyword evidence="4" id="KW-1185">Reference proteome</keyword>
<dbReference type="InterPro" id="IPR029058">
    <property type="entry name" value="AB_hydrolase_fold"/>
</dbReference>
<dbReference type="Gene3D" id="1.25.40.10">
    <property type="entry name" value="Tetratricopeptide repeat domain"/>
    <property type="match status" value="1"/>
</dbReference>
<proteinExistence type="predicted"/>
<dbReference type="InterPro" id="IPR013094">
    <property type="entry name" value="AB_hydrolase_3"/>
</dbReference>